<feature type="transmembrane region" description="Helical" evidence="10">
    <location>
        <begin position="307"/>
        <end position="325"/>
    </location>
</feature>
<dbReference type="AlphaFoldDB" id="A0AAW0BD88"/>
<comment type="similarity">
    <text evidence="2">Belongs to the SLC41A transporter family.</text>
</comment>
<keyword evidence="3" id="KW-0813">Transport</keyword>
<feature type="compositionally biased region" description="Acidic residues" evidence="9">
    <location>
        <begin position="38"/>
        <end position="52"/>
    </location>
</feature>
<dbReference type="InterPro" id="IPR036739">
    <property type="entry name" value="SLC41_membr_dom_sf"/>
</dbReference>
<dbReference type="Gene3D" id="1.10.357.20">
    <property type="entry name" value="SLC41 divalent cation transporters, integral membrane domain"/>
    <property type="match status" value="2"/>
</dbReference>
<feature type="region of interest" description="Disordered" evidence="9">
    <location>
        <begin position="1006"/>
        <end position="1053"/>
    </location>
</feature>
<evidence type="ECO:0000259" key="11">
    <source>
        <dbReference type="Pfam" id="PF01769"/>
    </source>
</evidence>
<organism evidence="12 13">
    <name type="scientific">Favolaschia claudopus</name>
    <dbReference type="NCBI Taxonomy" id="2862362"/>
    <lineage>
        <taxon>Eukaryota</taxon>
        <taxon>Fungi</taxon>
        <taxon>Dikarya</taxon>
        <taxon>Basidiomycota</taxon>
        <taxon>Agaricomycotina</taxon>
        <taxon>Agaricomycetes</taxon>
        <taxon>Agaricomycetidae</taxon>
        <taxon>Agaricales</taxon>
        <taxon>Marasmiineae</taxon>
        <taxon>Mycenaceae</taxon>
        <taxon>Favolaschia</taxon>
    </lineage>
</organism>
<dbReference type="PANTHER" id="PTHR16228">
    <property type="entry name" value="DIVALENT CATION TRANSPORTER SOLUTE CARRIER FAMILY 41"/>
    <property type="match status" value="1"/>
</dbReference>
<evidence type="ECO:0000313" key="13">
    <source>
        <dbReference type="Proteomes" id="UP001362999"/>
    </source>
</evidence>
<dbReference type="PANTHER" id="PTHR16228:SF7">
    <property type="entry name" value="SLC41A_MGTE INTEGRAL MEMBRANE DOMAIN-CONTAINING PROTEIN"/>
    <property type="match status" value="1"/>
</dbReference>
<feature type="transmembrane region" description="Helical" evidence="10">
    <location>
        <begin position="445"/>
        <end position="467"/>
    </location>
</feature>
<keyword evidence="5" id="KW-0460">Magnesium</keyword>
<name>A0AAW0BD88_9AGAR</name>
<feature type="transmembrane region" description="Helical" evidence="10">
    <location>
        <begin position="488"/>
        <end position="510"/>
    </location>
</feature>
<feature type="compositionally biased region" description="Basic and acidic residues" evidence="9">
    <location>
        <begin position="681"/>
        <end position="693"/>
    </location>
</feature>
<feature type="compositionally biased region" description="Low complexity" evidence="9">
    <location>
        <begin position="647"/>
        <end position="661"/>
    </location>
</feature>
<evidence type="ECO:0000256" key="7">
    <source>
        <dbReference type="ARBA" id="ARBA00023065"/>
    </source>
</evidence>
<evidence type="ECO:0000256" key="2">
    <source>
        <dbReference type="ARBA" id="ARBA00009749"/>
    </source>
</evidence>
<keyword evidence="4 10" id="KW-0812">Transmembrane</keyword>
<dbReference type="EMBL" id="JAWWNJ010000035">
    <property type="protein sequence ID" value="KAK7024046.1"/>
    <property type="molecule type" value="Genomic_DNA"/>
</dbReference>
<evidence type="ECO:0000256" key="3">
    <source>
        <dbReference type="ARBA" id="ARBA00022448"/>
    </source>
</evidence>
<feature type="region of interest" description="Disordered" evidence="9">
    <location>
        <begin position="1"/>
        <end position="75"/>
    </location>
</feature>
<dbReference type="InterPro" id="IPR006667">
    <property type="entry name" value="SLC41_membr_dom"/>
</dbReference>
<dbReference type="GO" id="GO:0008324">
    <property type="term" value="F:monoatomic cation transmembrane transporter activity"/>
    <property type="evidence" value="ECO:0007669"/>
    <property type="project" value="InterPro"/>
</dbReference>
<feature type="transmembrane region" description="Helical" evidence="10">
    <location>
        <begin position="174"/>
        <end position="199"/>
    </location>
</feature>
<dbReference type="SUPFAM" id="SSF161093">
    <property type="entry name" value="MgtE membrane domain-like"/>
    <property type="match status" value="2"/>
</dbReference>
<evidence type="ECO:0000256" key="4">
    <source>
        <dbReference type="ARBA" id="ARBA00022692"/>
    </source>
</evidence>
<protein>
    <submittedName>
        <fullName evidence="12">Chromatin-remodeling complexes subunit ngg1</fullName>
    </submittedName>
</protein>
<accession>A0AAW0BD88</accession>
<feature type="transmembrane region" description="Helical" evidence="10">
    <location>
        <begin position="274"/>
        <end position="301"/>
    </location>
</feature>
<feature type="region of interest" description="Disordered" evidence="9">
    <location>
        <begin position="1119"/>
        <end position="1143"/>
    </location>
</feature>
<gene>
    <name evidence="12" type="ORF">R3P38DRAFT_3396565</name>
</gene>
<keyword evidence="13" id="KW-1185">Reference proteome</keyword>
<feature type="domain" description="SLC41A/MgtE integral membrane" evidence="11">
    <location>
        <begin position="133"/>
        <end position="290"/>
    </location>
</feature>
<feature type="region of interest" description="Disordered" evidence="9">
    <location>
        <begin position="605"/>
        <end position="768"/>
    </location>
</feature>
<dbReference type="InterPro" id="IPR045349">
    <property type="entry name" value="SLC41A1-3"/>
</dbReference>
<evidence type="ECO:0000256" key="10">
    <source>
        <dbReference type="SAM" id="Phobius"/>
    </source>
</evidence>
<comment type="caution">
    <text evidence="12">The sequence shown here is derived from an EMBL/GenBank/DDBJ whole genome shotgun (WGS) entry which is preliminary data.</text>
</comment>
<feature type="compositionally biased region" description="Polar residues" evidence="9">
    <location>
        <begin position="707"/>
        <end position="723"/>
    </location>
</feature>
<sequence length="1143" mass="124882">MDNAIELAQIKSGDDLPRNGDSYYENGTKIPDITPEPSENEESDSDEEDLVVDDGSRALLNSSRSPRSPRRSSEIQKVQVETAKTWPQIQSIVIESAPTLLFTTIGLLFTGELLDHVSRWRAMREVDQLIMIIPVILNLKGNLEMNLSARLGTAANVGELDDPPARKSIIIGNLALLQVQATVVSFVAAGVSLILGLIVPRTPDVQETLVIERRPLPHPAQNDETARHSGFPTFIMVASTAMTAACLSSLLLGSFMCGLVILCRKFGRDPDNIAPPIAACLGDLVTLILLGAVSSALILFLHTPIPFTIALLVVLSAISCGVFTRRNPQVRPLLTQGWSPLFGAMVISSGTGIVLDLFVSRYEGFALLAVVISGLPGAVGSIFTSRLSTRLHAAALALAPPATTGSAEPSPRLVMITLLLVTLPIEIIFLSLLAALGWLKLPFLFVGFSVLFFCIAVTSSLFIARALTNFLWARKLDPDMYALPIHSALMDLIGQLLLVLCFEIVSLLGAKVQVKTKATANPLVSKRAEIVFRAKKRSTAITILAPYNRPTSPIRSAIFKVPPDAVPATEELESLHEELKQLKARTLERAKKAGEDLKTIEESMRRMKEREKGKAKQIEKIKRERDYTPIPDAEDIKLVIKPPRPSSHPVSSMPPSSARSSLDPRNSEDLRKTLKKKKRKREDESDHEQDGQRPRKAPSPAPHTHPQKAQKSTPSNLQSTSKTGPDFTVPPAVSLLPVRPQVPPLPKAGPSKPTEVQEDFSVAKPPTQTPVTTFYTSIEPYLRPIREEDIGFLQHTGDEVEPYIMPKLGRHYSEVWAEQDAQMYGTPLPPGAGTLRDAPPEVFGPPAPKWDPSTLSENDLVTENRGHGALTERVLSALLPMGDATVWKGVKAAEDMMEGRPGGSAAAAARKEKMNVSDLEARIRDTMRYHGLLDAVPDYSERVDDPIATALRHAQRELRLVAATNKARKARLAAIAQERLGYQEYIELRDSIDRNIMNAYTKLQKKNEPKAAKKKKKLTGEGGSVSATGTPVPGEGVNGVVPPPPPCPAALGLGPDDNNMLVVTEQLQQLVETRRQWVDQIGSVFDERQRERPGLMWGFPESSVYEGVDEEVQAMLLAQPDLDAERRANKGKGKERGDAMDVG</sequence>
<evidence type="ECO:0000256" key="1">
    <source>
        <dbReference type="ARBA" id="ARBA00004141"/>
    </source>
</evidence>
<evidence type="ECO:0000256" key="5">
    <source>
        <dbReference type="ARBA" id="ARBA00022842"/>
    </source>
</evidence>
<feature type="domain" description="SLC41A/MgtE integral membrane" evidence="11">
    <location>
        <begin position="371"/>
        <end position="501"/>
    </location>
</feature>
<dbReference type="Pfam" id="PF10198">
    <property type="entry name" value="Ada3"/>
    <property type="match status" value="1"/>
</dbReference>
<keyword evidence="6 10" id="KW-1133">Transmembrane helix</keyword>
<feature type="compositionally biased region" description="Low complexity" evidence="9">
    <location>
        <begin position="1028"/>
        <end position="1040"/>
    </location>
</feature>
<feature type="compositionally biased region" description="Basic and acidic residues" evidence="9">
    <location>
        <begin position="1123"/>
        <end position="1143"/>
    </location>
</feature>
<dbReference type="Proteomes" id="UP001362999">
    <property type="component" value="Unassembled WGS sequence"/>
</dbReference>
<dbReference type="Pfam" id="PF01769">
    <property type="entry name" value="MgtE"/>
    <property type="match status" value="2"/>
</dbReference>
<comment type="subcellular location">
    <subcellularLocation>
        <location evidence="1">Membrane</location>
        <topology evidence="1">Multi-pass membrane protein</topology>
    </subcellularLocation>
</comment>
<dbReference type="InterPro" id="IPR019340">
    <property type="entry name" value="Histone_AcTrfase_su3"/>
</dbReference>
<feature type="transmembrane region" description="Helical" evidence="10">
    <location>
        <begin position="337"/>
        <end position="359"/>
    </location>
</feature>
<feature type="compositionally biased region" description="Basic and acidic residues" evidence="9">
    <location>
        <begin position="605"/>
        <end position="627"/>
    </location>
</feature>
<feature type="transmembrane region" description="Helical" evidence="10">
    <location>
        <begin position="413"/>
        <end position="439"/>
    </location>
</feature>
<feature type="transmembrane region" description="Helical" evidence="10">
    <location>
        <begin position="234"/>
        <end position="262"/>
    </location>
</feature>
<evidence type="ECO:0000256" key="8">
    <source>
        <dbReference type="ARBA" id="ARBA00023136"/>
    </source>
</evidence>
<keyword evidence="8 10" id="KW-0472">Membrane</keyword>
<reference evidence="12 13" key="1">
    <citation type="journal article" date="2024" name="J Genomics">
        <title>Draft genome sequencing and assembly of Favolaschia claudopus CIRM-BRFM 2984 isolated from oak limbs.</title>
        <authorList>
            <person name="Navarro D."/>
            <person name="Drula E."/>
            <person name="Chaduli D."/>
            <person name="Cazenave R."/>
            <person name="Ahrendt S."/>
            <person name="Wang J."/>
            <person name="Lipzen A."/>
            <person name="Daum C."/>
            <person name="Barry K."/>
            <person name="Grigoriev I.V."/>
            <person name="Favel A."/>
            <person name="Rosso M.N."/>
            <person name="Martin F."/>
        </authorList>
    </citation>
    <scope>NUCLEOTIDE SEQUENCE [LARGE SCALE GENOMIC DNA]</scope>
    <source>
        <strain evidence="12 13">CIRM-BRFM 2984</strain>
    </source>
</reference>
<evidence type="ECO:0000313" key="12">
    <source>
        <dbReference type="EMBL" id="KAK7024046.1"/>
    </source>
</evidence>
<evidence type="ECO:0000256" key="9">
    <source>
        <dbReference type="SAM" id="MobiDB-lite"/>
    </source>
</evidence>
<keyword evidence="7" id="KW-0406">Ion transport</keyword>
<dbReference type="GO" id="GO:0005886">
    <property type="term" value="C:plasma membrane"/>
    <property type="evidence" value="ECO:0007669"/>
    <property type="project" value="TreeGrafter"/>
</dbReference>
<feature type="transmembrane region" description="Helical" evidence="10">
    <location>
        <begin position="365"/>
        <end position="383"/>
    </location>
</feature>
<proteinExistence type="inferred from homology"/>
<evidence type="ECO:0000256" key="6">
    <source>
        <dbReference type="ARBA" id="ARBA00022989"/>
    </source>
</evidence>